<dbReference type="GO" id="GO:0005737">
    <property type="term" value="C:cytoplasm"/>
    <property type="evidence" value="ECO:0007669"/>
    <property type="project" value="TreeGrafter"/>
</dbReference>
<feature type="transmembrane region" description="Helical" evidence="1">
    <location>
        <begin position="6"/>
        <end position="25"/>
    </location>
</feature>
<sequence length="369" mass="42650">MGKKLITVILCIVCVGCLFMSWRYIKRSGIMKSYPNAEYLTADEKAMRPIYSQLTTKEKSIYTALYRGICERKEEIPLPYEVDGNTYSKIYCILEKQESAFYYLDSVYYTAQKVRDAKIAYRDITRPHQKEQDLAGALEAFMSEADELTNDEEKARYINDFIVRKCQYITGDDSEFASTVYGCLVRGEANCEGYAKAFNLLAGKLGLQSVVITGTTDKGENHAWNQVKIDGEWYNIDVTWADTDVVGETRQMYFLCSDADFSKTHYADDTLFMPFPCVSNKWNYYVKRGLYADSVEKAEEIVRRELSNGNGTIEIRFSDSKTYERFRESFITEENIFNLLDESGYEYNGEVTFTLKENEQELCLTMMFT</sequence>
<evidence type="ECO:0000313" key="3">
    <source>
        <dbReference type="EMBL" id="SEH79918.1"/>
    </source>
</evidence>
<feature type="domain" description="Transglutaminase-like" evidence="2">
    <location>
        <begin position="183"/>
        <end position="240"/>
    </location>
</feature>
<reference evidence="3 4" key="1">
    <citation type="submission" date="2016-10" db="EMBL/GenBank/DDBJ databases">
        <authorList>
            <person name="de Groot N.N."/>
        </authorList>
    </citation>
    <scope>NUCLEOTIDE SEQUENCE [LARGE SCALE GENOMIC DNA]</scope>
    <source>
        <strain evidence="3 4">YAD2003</strain>
    </source>
</reference>
<dbReference type="InterPro" id="IPR038765">
    <property type="entry name" value="Papain-like_cys_pep_sf"/>
</dbReference>
<dbReference type="RefSeq" id="WP_074718377.1">
    <property type="nucleotide sequence ID" value="NZ_FNWV01000013.1"/>
</dbReference>
<evidence type="ECO:0000256" key="1">
    <source>
        <dbReference type="SAM" id="Phobius"/>
    </source>
</evidence>
<keyword evidence="1" id="KW-0472">Membrane</keyword>
<evidence type="ECO:0000313" key="4">
    <source>
        <dbReference type="Proteomes" id="UP000183190"/>
    </source>
</evidence>
<keyword evidence="1" id="KW-0812">Transmembrane</keyword>
<organism evidence="3 4">
    <name type="scientific">Ruminococcus flavefaciens</name>
    <dbReference type="NCBI Taxonomy" id="1265"/>
    <lineage>
        <taxon>Bacteria</taxon>
        <taxon>Bacillati</taxon>
        <taxon>Bacillota</taxon>
        <taxon>Clostridia</taxon>
        <taxon>Eubacteriales</taxon>
        <taxon>Oscillospiraceae</taxon>
        <taxon>Ruminococcus</taxon>
    </lineage>
</organism>
<keyword evidence="1" id="KW-1133">Transmembrane helix</keyword>
<evidence type="ECO:0000259" key="2">
    <source>
        <dbReference type="SMART" id="SM00460"/>
    </source>
</evidence>
<dbReference type="InterPro" id="IPR002931">
    <property type="entry name" value="Transglutaminase-like"/>
</dbReference>
<dbReference type="Proteomes" id="UP000183190">
    <property type="component" value="Unassembled WGS sequence"/>
</dbReference>
<dbReference type="Pfam" id="PF01841">
    <property type="entry name" value="Transglut_core"/>
    <property type="match status" value="1"/>
</dbReference>
<accession>A0A1H6L0W8</accession>
<dbReference type="SUPFAM" id="SSF54001">
    <property type="entry name" value="Cysteine proteinases"/>
    <property type="match status" value="1"/>
</dbReference>
<dbReference type="PANTHER" id="PTHR46333">
    <property type="entry name" value="CYTOKINESIS PROTEIN 3"/>
    <property type="match status" value="1"/>
</dbReference>
<dbReference type="OrthoDB" id="9788327at2"/>
<proteinExistence type="predicted"/>
<name>A0A1H6L0W8_RUMFL</name>
<dbReference type="AlphaFoldDB" id="A0A1H6L0W8"/>
<dbReference type="PANTHER" id="PTHR46333:SF2">
    <property type="entry name" value="CYTOKINESIS PROTEIN 3"/>
    <property type="match status" value="1"/>
</dbReference>
<dbReference type="InterPro" id="IPR052557">
    <property type="entry name" value="CAP/Cytokinesis_protein"/>
</dbReference>
<protein>
    <submittedName>
        <fullName evidence="3">Transglutaminase-like superfamily protein</fullName>
    </submittedName>
</protein>
<dbReference type="EMBL" id="FNWV01000013">
    <property type="protein sequence ID" value="SEH79918.1"/>
    <property type="molecule type" value="Genomic_DNA"/>
</dbReference>
<dbReference type="SMART" id="SM00460">
    <property type="entry name" value="TGc"/>
    <property type="match status" value="1"/>
</dbReference>
<dbReference type="Gene3D" id="3.10.620.30">
    <property type="match status" value="1"/>
</dbReference>
<gene>
    <name evidence="3" type="ORF">SAMN02910265_02752</name>
</gene>